<sequence length="533" mass="61056">MLPPPHRPLMVLVQRLTLLSANLADGHEVAKEASSSSTSQSNGHSSVKPLSPRTATLTPARRRYAVLKLPSPIQFFSYCINFQTVMAGPPLTYNDYLVYIEGREAERLKSDDEREIFVSHLCVCVLSDMFELSPQQVDDLQKTPRRELVASKIHGNRIHRAFWNLCDDNRSICNPRLGFYSPQRRLTFGQSTFVTTLAAVLLELLSMCSGGFRRRLLTGVCCLSTHDLVVQRRCQSASLDDDDGDISATSSIWWLVYLRDETCHNLNGVFVSAGDRFNDFTLLEKIAYLVLTGFTMRQHYYFAWTLCALSCLTSGFGFAGFKDDKTPDYSLVKSFNFKESEFPRNIKELADNWNLQTLRWLRITIFDRSPPAYRVVFVFFVSAFWHGFYPGYYLFFTSMAWFSSIGRQIRRRWRPQILGFLPDTVWTWKPPGVMEGTSTIYDTVARIVTYFMVNYTALAFVVLSFHDSILIWSYVVSFISIHPLSSQFVRFLCHRLLKSDMNGSTSPVTWYVLQPNSSSSSCLPRDVQPRITT</sequence>
<dbReference type="PANTHER" id="PTHR13906:SF4">
    <property type="entry name" value="LYSOPHOSPHOLIPID ACYLTRANSFERASE 6"/>
    <property type="match status" value="1"/>
</dbReference>
<proteinExistence type="predicted"/>
<feature type="transmembrane region" description="Helical" evidence="8">
    <location>
        <begin position="301"/>
        <end position="321"/>
    </location>
</feature>
<name>A0A3P6GJ46_MESCO</name>
<dbReference type="PANTHER" id="PTHR13906">
    <property type="entry name" value="PORCUPINE"/>
    <property type="match status" value="1"/>
</dbReference>
<evidence type="ECO:0000256" key="3">
    <source>
        <dbReference type="ARBA" id="ARBA00022692"/>
    </source>
</evidence>
<protein>
    <submittedName>
        <fullName evidence="10">Uncharacterized protein</fullName>
    </submittedName>
</protein>
<dbReference type="GO" id="GO:0030258">
    <property type="term" value="P:lipid modification"/>
    <property type="evidence" value="ECO:0007669"/>
    <property type="project" value="TreeGrafter"/>
</dbReference>
<evidence type="ECO:0000256" key="1">
    <source>
        <dbReference type="ARBA" id="ARBA00004141"/>
    </source>
</evidence>
<gene>
    <name evidence="10" type="ORF">MCOS_LOCUS565</name>
</gene>
<feature type="transmembrane region" description="Helical" evidence="8">
    <location>
        <begin position="471"/>
        <end position="493"/>
    </location>
</feature>
<dbReference type="GO" id="GO:0016746">
    <property type="term" value="F:acyltransferase activity"/>
    <property type="evidence" value="ECO:0007669"/>
    <property type="project" value="UniProtKB-KW"/>
</dbReference>
<evidence type="ECO:0000313" key="11">
    <source>
        <dbReference type="Proteomes" id="UP000267029"/>
    </source>
</evidence>
<evidence type="ECO:0000256" key="8">
    <source>
        <dbReference type="SAM" id="Phobius"/>
    </source>
</evidence>
<dbReference type="EMBL" id="UXSR01000051">
    <property type="protein sequence ID" value="VDD74562.1"/>
    <property type="molecule type" value="Genomic_DNA"/>
</dbReference>
<dbReference type="GO" id="GO:0016020">
    <property type="term" value="C:membrane"/>
    <property type="evidence" value="ECO:0007669"/>
    <property type="project" value="UniProtKB-SubCell"/>
</dbReference>
<dbReference type="STRING" id="53468.A0A3P6GJ46"/>
<dbReference type="AlphaFoldDB" id="A0A3P6GJ46"/>
<dbReference type="Pfam" id="PF03062">
    <property type="entry name" value="MBOAT"/>
    <property type="match status" value="1"/>
</dbReference>
<keyword evidence="5 8" id="KW-0472">Membrane</keyword>
<feature type="region of interest" description="Disordered" evidence="7">
    <location>
        <begin position="29"/>
        <end position="54"/>
    </location>
</feature>
<keyword evidence="3 8" id="KW-0812">Transmembrane</keyword>
<accession>A0A3P6GJ46</accession>
<feature type="transmembrane region" description="Helical" evidence="8">
    <location>
        <begin position="376"/>
        <end position="402"/>
    </location>
</feature>
<evidence type="ECO:0000256" key="9">
    <source>
        <dbReference type="SAM" id="SignalP"/>
    </source>
</evidence>
<evidence type="ECO:0000256" key="2">
    <source>
        <dbReference type="ARBA" id="ARBA00022679"/>
    </source>
</evidence>
<keyword evidence="4 8" id="KW-1133">Transmembrane helix</keyword>
<feature type="transmembrane region" description="Helical" evidence="8">
    <location>
        <begin position="186"/>
        <end position="205"/>
    </location>
</feature>
<keyword evidence="11" id="KW-1185">Reference proteome</keyword>
<organism evidence="10 11">
    <name type="scientific">Mesocestoides corti</name>
    <name type="common">Flatworm</name>
    <dbReference type="NCBI Taxonomy" id="53468"/>
    <lineage>
        <taxon>Eukaryota</taxon>
        <taxon>Metazoa</taxon>
        <taxon>Spiralia</taxon>
        <taxon>Lophotrochozoa</taxon>
        <taxon>Platyhelminthes</taxon>
        <taxon>Cestoda</taxon>
        <taxon>Eucestoda</taxon>
        <taxon>Cyclophyllidea</taxon>
        <taxon>Mesocestoididae</taxon>
        <taxon>Mesocestoides</taxon>
    </lineage>
</organism>
<feature type="chain" id="PRO_5018105140" evidence="9">
    <location>
        <begin position="27"/>
        <end position="533"/>
    </location>
</feature>
<evidence type="ECO:0000256" key="4">
    <source>
        <dbReference type="ARBA" id="ARBA00022989"/>
    </source>
</evidence>
<feature type="signal peptide" evidence="9">
    <location>
        <begin position="1"/>
        <end position="26"/>
    </location>
</feature>
<keyword evidence="6" id="KW-0012">Acyltransferase</keyword>
<feature type="compositionally biased region" description="Low complexity" evidence="7">
    <location>
        <begin position="34"/>
        <end position="54"/>
    </location>
</feature>
<keyword evidence="2" id="KW-0808">Transferase</keyword>
<evidence type="ECO:0000256" key="6">
    <source>
        <dbReference type="ARBA" id="ARBA00023315"/>
    </source>
</evidence>
<evidence type="ECO:0000256" key="5">
    <source>
        <dbReference type="ARBA" id="ARBA00023136"/>
    </source>
</evidence>
<keyword evidence="9" id="KW-0732">Signal</keyword>
<dbReference type="Proteomes" id="UP000267029">
    <property type="component" value="Unassembled WGS sequence"/>
</dbReference>
<evidence type="ECO:0000256" key="7">
    <source>
        <dbReference type="SAM" id="MobiDB-lite"/>
    </source>
</evidence>
<dbReference type="OrthoDB" id="286734at2759"/>
<reference evidence="10 11" key="1">
    <citation type="submission" date="2018-10" db="EMBL/GenBank/DDBJ databases">
        <authorList>
            <consortium name="Pathogen Informatics"/>
        </authorList>
    </citation>
    <scope>NUCLEOTIDE SEQUENCE [LARGE SCALE GENOMIC DNA]</scope>
</reference>
<evidence type="ECO:0000313" key="10">
    <source>
        <dbReference type="EMBL" id="VDD74562.1"/>
    </source>
</evidence>
<dbReference type="InterPro" id="IPR004299">
    <property type="entry name" value="MBOAT_fam"/>
</dbReference>
<feature type="transmembrane region" description="Helical" evidence="8">
    <location>
        <begin position="447"/>
        <end position="465"/>
    </location>
</feature>
<comment type="subcellular location">
    <subcellularLocation>
        <location evidence="1">Membrane</location>
        <topology evidence="1">Multi-pass membrane protein</topology>
    </subcellularLocation>
</comment>
<dbReference type="InterPro" id="IPR049941">
    <property type="entry name" value="LPLAT_7/PORCN-like"/>
</dbReference>